<organism evidence="2 3">
    <name type="scientific">Hymenobacter wooponensis</name>
    <dbReference type="NCBI Taxonomy" id="1525360"/>
    <lineage>
        <taxon>Bacteria</taxon>
        <taxon>Pseudomonadati</taxon>
        <taxon>Bacteroidota</taxon>
        <taxon>Cytophagia</taxon>
        <taxon>Cytophagales</taxon>
        <taxon>Hymenobacteraceae</taxon>
        <taxon>Hymenobacter</taxon>
    </lineage>
</organism>
<dbReference type="EMBL" id="SRKZ01000002">
    <property type="protein sequence ID" value="TGD81698.1"/>
    <property type="molecule type" value="Genomic_DNA"/>
</dbReference>
<dbReference type="InterPro" id="IPR024975">
    <property type="entry name" value="NOV_C"/>
</dbReference>
<evidence type="ECO:0000313" key="3">
    <source>
        <dbReference type="Proteomes" id="UP000298284"/>
    </source>
</evidence>
<sequence>MPAAPDRSAVAVVAYYFARFDNSAYQRLGYLTWREAYADVGAKLGVKGSYVKNRRDGFDPLFTWRRGWWQRPLSASEAHIHSLLADVDEAALYVLVSRLLADAESAEGRLLTGVLSIASPGPVQQQSSGNQRAITGAAAEELFIELHIKGKSGFVGELLDKRLAGEGYDFLLKNPDEPDQYIELKGTAGQNGGISFTSKEWDVAQAKGDRFWLVVMSSVHDKPTLQIINNPAACLRAQQSFHTVIQTSWRVTAADLNSNSDPIL</sequence>
<evidence type="ECO:0000259" key="1">
    <source>
        <dbReference type="Pfam" id="PF13020"/>
    </source>
</evidence>
<name>A0A4Z0MQT1_9BACT</name>
<dbReference type="AlphaFoldDB" id="A0A4Z0MQT1"/>
<comment type="caution">
    <text evidence="2">The sequence shown here is derived from an EMBL/GenBank/DDBJ whole genome shotgun (WGS) entry which is preliminary data.</text>
</comment>
<dbReference type="RefSeq" id="WP_135530078.1">
    <property type="nucleotide sequence ID" value="NZ_SRKZ01000002.1"/>
</dbReference>
<dbReference type="OrthoDB" id="7059877at2"/>
<feature type="domain" description="Protein NO VEIN C-terminal" evidence="1">
    <location>
        <begin position="142"/>
        <end position="228"/>
    </location>
</feature>
<evidence type="ECO:0000313" key="2">
    <source>
        <dbReference type="EMBL" id="TGD81698.1"/>
    </source>
</evidence>
<accession>A0A4Z0MQT1</accession>
<gene>
    <name evidence="2" type="ORF">EU557_09170</name>
</gene>
<keyword evidence="3" id="KW-1185">Reference proteome</keyword>
<protein>
    <submittedName>
        <fullName evidence="2">DUF3883 domain-containing protein</fullName>
    </submittedName>
</protein>
<reference evidence="2 3" key="1">
    <citation type="submission" date="2019-04" db="EMBL/GenBank/DDBJ databases">
        <authorList>
            <person name="Feng G."/>
            <person name="Zhang J."/>
            <person name="Zhu H."/>
        </authorList>
    </citation>
    <scope>NUCLEOTIDE SEQUENCE [LARGE SCALE GENOMIC DNA]</scope>
    <source>
        <strain evidence="2 3">JCM 19491</strain>
    </source>
</reference>
<dbReference type="Proteomes" id="UP000298284">
    <property type="component" value="Unassembled WGS sequence"/>
</dbReference>
<proteinExistence type="predicted"/>
<dbReference type="Pfam" id="PF13020">
    <property type="entry name" value="NOV_C"/>
    <property type="match status" value="1"/>
</dbReference>